<dbReference type="GO" id="GO:0005829">
    <property type="term" value="C:cytosol"/>
    <property type="evidence" value="ECO:0007669"/>
    <property type="project" value="TreeGrafter"/>
</dbReference>
<dbReference type="GO" id="GO:0015031">
    <property type="term" value="P:protein transport"/>
    <property type="evidence" value="ECO:0007669"/>
    <property type="project" value="UniProtKB-KW"/>
</dbReference>
<keyword evidence="4" id="KW-1005">Bacterial flagellum biogenesis</keyword>
<evidence type="ECO:0000256" key="6">
    <source>
        <dbReference type="ARBA" id="ARBA00023225"/>
    </source>
</evidence>
<name>A0A381I5W4_CLODI</name>
<dbReference type="InterPro" id="IPR051472">
    <property type="entry name" value="T3SS_Stator/FliH"/>
</dbReference>
<evidence type="ECO:0000313" key="8">
    <source>
        <dbReference type="EMBL" id="SUY20588.1"/>
    </source>
</evidence>
<protein>
    <submittedName>
        <fullName evidence="8">Flagellar assembly protein</fullName>
    </submittedName>
</protein>
<keyword evidence="8" id="KW-0282">Flagellum</keyword>
<evidence type="ECO:0000256" key="2">
    <source>
        <dbReference type="ARBA" id="ARBA00006602"/>
    </source>
</evidence>
<keyword evidence="3" id="KW-0813">Transport</keyword>
<keyword evidence="8" id="KW-0966">Cell projection</keyword>
<gene>
    <name evidence="8" type="primary">fliH</name>
    <name evidence="8" type="ORF">NCTC13307_00237</name>
</gene>
<dbReference type="InterPro" id="IPR018035">
    <property type="entry name" value="Flagellar_FliH/T3SS_HrpE"/>
</dbReference>
<evidence type="ECO:0000256" key="3">
    <source>
        <dbReference type="ARBA" id="ARBA00022448"/>
    </source>
</evidence>
<evidence type="ECO:0000259" key="7">
    <source>
        <dbReference type="Pfam" id="PF02108"/>
    </source>
</evidence>
<comment type="similarity">
    <text evidence="2">Belongs to the FliH family.</text>
</comment>
<evidence type="ECO:0000256" key="1">
    <source>
        <dbReference type="ARBA" id="ARBA00003041"/>
    </source>
</evidence>
<dbReference type="GO" id="GO:0044781">
    <property type="term" value="P:bacterial-type flagellum organization"/>
    <property type="evidence" value="ECO:0007669"/>
    <property type="project" value="UniProtKB-KW"/>
</dbReference>
<keyword evidence="5" id="KW-0653">Protein transport</keyword>
<dbReference type="Pfam" id="PF02108">
    <property type="entry name" value="FliH"/>
    <property type="match status" value="1"/>
</dbReference>
<reference evidence="8" key="1">
    <citation type="submission" date="2018-06" db="EMBL/GenBank/DDBJ databases">
        <authorList>
            <consortium name="Pathogen Informatics"/>
            <person name="Doyle S."/>
        </authorList>
    </citation>
    <scope>NUCLEOTIDE SEQUENCE</scope>
    <source>
        <strain evidence="8">NCTC13307</strain>
    </source>
</reference>
<organism evidence="8">
    <name type="scientific">Clostridioides difficile</name>
    <name type="common">Peptoclostridium difficile</name>
    <dbReference type="NCBI Taxonomy" id="1496"/>
    <lineage>
        <taxon>Bacteria</taxon>
        <taxon>Bacillati</taxon>
        <taxon>Bacillota</taxon>
        <taxon>Clostridia</taxon>
        <taxon>Peptostreptococcales</taxon>
        <taxon>Peptostreptococcaceae</taxon>
        <taxon>Clostridioides</taxon>
    </lineage>
</organism>
<keyword evidence="6" id="KW-1006">Bacterial flagellum protein export</keyword>
<evidence type="ECO:0000256" key="5">
    <source>
        <dbReference type="ARBA" id="ARBA00022927"/>
    </source>
</evidence>
<dbReference type="EMBL" id="UFWD01000001">
    <property type="protein sequence ID" value="SUY20588.1"/>
    <property type="molecule type" value="Genomic_DNA"/>
</dbReference>
<sequence length="246" mass="28229">MTLLNNKIIKSKKASYKGVLDLSIIDKVRVGESNLNKENDCRFRDEVIKEAIESAEIKKNEILEEAKINAQNIEKQAYEKGYSQGQKNGYEDGYKESYDEYTQKAKDEADFIKNQANLILLQANEKMTEYIKEKNKEIVRLAINMASSVLKKHFEDEESMSDLLKQIIQDYEGSSSFIVRCSSFYKDNIEKEFKLFKEETSLKSSVFVIADDSIDKGNAIIQKENGRIIVGIDCAMEKLKEELLGE</sequence>
<evidence type="ECO:0000256" key="4">
    <source>
        <dbReference type="ARBA" id="ARBA00022795"/>
    </source>
</evidence>
<dbReference type="AlphaFoldDB" id="A0A381I5W4"/>
<comment type="function">
    <text evidence="1">Needed for flagellar regrowth and assembly.</text>
</comment>
<dbReference type="PANTHER" id="PTHR34982:SF1">
    <property type="entry name" value="FLAGELLAR ASSEMBLY PROTEIN FLIH"/>
    <property type="match status" value="1"/>
</dbReference>
<dbReference type="RefSeq" id="WP_022621474.1">
    <property type="nucleotide sequence ID" value="NZ_BIUL01000120.1"/>
</dbReference>
<dbReference type="PANTHER" id="PTHR34982">
    <property type="entry name" value="YOP PROTEINS TRANSLOCATION PROTEIN L"/>
    <property type="match status" value="1"/>
</dbReference>
<proteinExistence type="inferred from homology"/>
<keyword evidence="8" id="KW-0969">Cilium</keyword>
<accession>A0A381I5W4</accession>
<feature type="domain" description="Flagellar assembly protein FliH/Type III secretion system HrpE" evidence="7">
    <location>
        <begin position="113"/>
        <end position="228"/>
    </location>
</feature>